<accession>L9KQA5</accession>
<keyword evidence="7" id="KW-1185">Reference proteome</keyword>
<dbReference type="FunCoup" id="L9KQA5">
    <property type="interactions" value="576"/>
</dbReference>
<reference evidence="7" key="1">
    <citation type="submission" date="2012-07" db="EMBL/GenBank/DDBJ databases">
        <title>Genome of the Chinese tree shrew, a rising model animal genetically related to primates.</title>
        <authorList>
            <person name="Zhang G."/>
            <person name="Fan Y."/>
            <person name="Yao Y."/>
            <person name="Huang Z."/>
        </authorList>
    </citation>
    <scope>NUCLEOTIDE SEQUENCE [LARGE SCALE GENOMIC DNA]</scope>
</reference>
<evidence type="ECO:0000313" key="7">
    <source>
        <dbReference type="Proteomes" id="UP000011518"/>
    </source>
</evidence>
<dbReference type="FunFam" id="1.20.58.1120:FF:000006">
    <property type="entry name" value="cytoplasmic dynein 2 heavy chain 1"/>
    <property type="match status" value="1"/>
</dbReference>
<dbReference type="GO" id="GO:0005524">
    <property type="term" value="F:ATP binding"/>
    <property type="evidence" value="ECO:0007669"/>
    <property type="project" value="InterPro"/>
</dbReference>
<dbReference type="InterPro" id="IPR024743">
    <property type="entry name" value="Dynein_HC_stalk"/>
</dbReference>
<evidence type="ECO:0000259" key="3">
    <source>
        <dbReference type="Pfam" id="PF12774"/>
    </source>
</evidence>
<dbReference type="FunFam" id="3.40.50.300:FF:000071">
    <property type="entry name" value="Cytoplasmic dynein heavy chain 1"/>
    <property type="match status" value="1"/>
</dbReference>
<dbReference type="Proteomes" id="UP000011518">
    <property type="component" value="Unassembled WGS sequence"/>
</dbReference>
<organism evidence="6 7">
    <name type="scientific">Tupaia chinensis</name>
    <name type="common">Chinese tree shrew</name>
    <name type="synonym">Tupaia belangeri chinensis</name>
    <dbReference type="NCBI Taxonomy" id="246437"/>
    <lineage>
        <taxon>Eukaryota</taxon>
        <taxon>Metazoa</taxon>
        <taxon>Chordata</taxon>
        <taxon>Craniata</taxon>
        <taxon>Vertebrata</taxon>
        <taxon>Euteleostomi</taxon>
        <taxon>Mammalia</taxon>
        <taxon>Eutheria</taxon>
        <taxon>Euarchontoglires</taxon>
        <taxon>Scandentia</taxon>
        <taxon>Tupaiidae</taxon>
        <taxon>Tupaia</taxon>
    </lineage>
</organism>
<dbReference type="STRING" id="246437.L9KQA5"/>
<protein>
    <submittedName>
        <fullName evidence="6">Cytoplasmic dynein 2 heavy chain 1</fullName>
    </submittedName>
</protein>
<evidence type="ECO:0000259" key="5">
    <source>
        <dbReference type="Pfam" id="PF22597"/>
    </source>
</evidence>
<dbReference type="InterPro" id="IPR035699">
    <property type="entry name" value="AAA_6"/>
</dbReference>
<feature type="domain" description="Dynein heavy chain hydrolytic ATP-binding dynein motor region" evidence="3">
    <location>
        <begin position="498"/>
        <end position="805"/>
    </location>
</feature>
<dbReference type="FunFam" id="1.10.8.710:FF:000006">
    <property type="entry name" value="cytoplasmic dynein 2 heavy chain 1"/>
    <property type="match status" value="1"/>
</dbReference>
<dbReference type="Gene3D" id="1.20.920.20">
    <property type="match status" value="1"/>
</dbReference>
<dbReference type="Pfam" id="PF12774">
    <property type="entry name" value="AAA_6"/>
    <property type="match status" value="1"/>
</dbReference>
<dbReference type="InParanoid" id="L9KQA5"/>
<dbReference type="InterPro" id="IPR011704">
    <property type="entry name" value="ATPase_dyneun-rel_AAA"/>
</dbReference>
<evidence type="ECO:0000256" key="1">
    <source>
        <dbReference type="SAM" id="Coils"/>
    </source>
</evidence>
<name>L9KQA5_TUPCH</name>
<evidence type="ECO:0000313" key="6">
    <source>
        <dbReference type="EMBL" id="ELW64961.1"/>
    </source>
</evidence>
<dbReference type="Gene3D" id="1.20.58.1120">
    <property type="match status" value="1"/>
</dbReference>
<dbReference type="Pfam" id="PF22597">
    <property type="entry name" value="DYN_lid"/>
    <property type="match status" value="1"/>
</dbReference>
<dbReference type="SUPFAM" id="SSF52540">
    <property type="entry name" value="P-loop containing nucleoside triphosphate hydrolases"/>
    <property type="match status" value="2"/>
</dbReference>
<dbReference type="InterPro" id="IPR026983">
    <property type="entry name" value="DHC"/>
</dbReference>
<proteinExistence type="predicted"/>
<dbReference type="EMBL" id="KB320705">
    <property type="protein sequence ID" value="ELW64961.1"/>
    <property type="molecule type" value="Genomic_DNA"/>
</dbReference>
<reference evidence="7" key="2">
    <citation type="journal article" date="2013" name="Nat. Commun.">
        <title>Genome of the Chinese tree shrew.</title>
        <authorList>
            <person name="Fan Y."/>
            <person name="Huang Z.Y."/>
            <person name="Cao C.C."/>
            <person name="Chen C.S."/>
            <person name="Chen Y.X."/>
            <person name="Fan D.D."/>
            <person name="He J."/>
            <person name="Hou H.L."/>
            <person name="Hu L."/>
            <person name="Hu X.T."/>
            <person name="Jiang X.T."/>
            <person name="Lai R."/>
            <person name="Lang Y.S."/>
            <person name="Liang B."/>
            <person name="Liao S.G."/>
            <person name="Mu D."/>
            <person name="Ma Y.Y."/>
            <person name="Niu Y.Y."/>
            <person name="Sun X.Q."/>
            <person name="Xia J.Q."/>
            <person name="Xiao J."/>
            <person name="Xiong Z.Q."/>
            <person name="Xu L."/>
            <person name="Yang L."/>
            <person name="Zhang Y."/>
            <person name="Zhao W."/>
            <person name="Zhao X.D."/>
            <person name="Zheng Y.T."/>
            <person name="Zhou J.M."/>
            <person name="Zhu Y.B."/>
            <person name="Zhang G.J."/>
            <person name="Wang J."/>
            <person name="Yao Y.G."/>
        </authorList>
    </citation>
    <scope>NUCLEOTIDE SEQUENCE [LARGE SCALE GENOMIC DNA]</scope>
</reference>
<dbReference type="Gene3D" id="3.40.50.300">
    <property type="entry name" value="P-loop containing nucleotide triphosphate hydrolases"/>
    <property type="match status" value="2"/>
</dbReference>
<dbReference type="PANTHER" id="PTHR46532">
    <property type="entry name" value="MALE FERTILITY FACTOR KL5"/>
    <property type="match status" value="1"/>
</dbReference>
<feature type="coiled-coil region" evidence="1">
    <location>
        <begin position="1146"/>
        <end position="1187"/>
    </location>
</feature>
<dbReference type="InterPro" id="IPR043157">
    <property type="entry name" value="Dynein_AAA1S"/>
</dbReference>
<dbReference type="GO" id="GO:0045505">
    <property type="term" value="F:dynein intermediate chain binding"/>
    <property type="evidence" value="ECO:0007669"/>
    <property type="project" value="InterPro"/>
</dbReference>
<gene>
    <name evidence="6" type="ORF">TREES_T100014021</name>
</gene>
<dbReference type="FunFam" id="1.20.920.30:FF:000006">
    <property type="entry name" value="Cytoplasmic dynein 2 heavy chain 1"/>
    <property type="match status" value="1"/>
</dbReference>
<dbReference type="Pfam" id="PF07728">
    <property type="entry name" value="AAA_5"/>
    <property type="match status" value="1"/>
</dbReference>
<dbReference type="InterPro" id="IPR054354">
    <property type="entry name" value="DYNC2H1-like_lid"/>
</dbReference>
<dbReference type="eggNOG" id="KOG3595">
    <property type="taxonomic scope" value="Eukaryota"/>
</dbReference>
<dbReference type="Gene3D" id="1.10.8.710">
    <property type="match status" value="1"/>
</dbReference>
<dbReference type="Pfam" id="PF12777">
    <property type="entry name" value="MT"/>
    <property type="match status" value="1"/>
</dbReference>
<dbReference type="GO" id="GO:0007018">
    <property type="term" value="P:microtubule-based movement"/>
    <property type="evidence" value="ECO:0007669"/>
    <property type="project" value="InterPro"/>
</dbReference>
<evidence type="ECO:0000259" key="4">
    <source>
        <dbReference type="Pfam" id="PF12777"/>
    </source>
</evidence>
<evidence type="ECO:0000259" key="2">
    <source>
        <dbReference type="Pfam" id="PF07728"/>
    </source>
</evidence>
<dbReference type="PANTHER" id="PTHR46532:SF15">
    <property type="entry name" value="CYTOPLASMIC DYNEIN 2 HEAVY CHAIN 1"/>
    <property type="match status" value="1"/>
</dbReference>
<feature type="domain" description="ATPase dynein-related AAA" evidence="2">
    <location>
        <begin position="881"/>
        <end position="928"/>
    </location>
</feature>
<dbReference type="GO" id="GO:0051959">
    <property type="term" value="F:dynein light intermediate chain binding"/>
    <property type="evidence" value="ECO:0007669"/>
    <property type="project" value="InterPro"/>
</dbReference>
<feature type="domain" description="Dynein heavy chain coiled coil stalk" evidence="4">
    <location>
        <begin position="1109"/>
        <end position="1287"/>
    </location>
</feature>
<dbReference type="GO" id="GO:0005858">
    <property type="term" value="C:axonemal dynein complex"/>
    <property type="evidence" value="ECO:0007669"/>
    <property type="project" value="TreeGrafter"/>
</dbReference>
<keyword evidence="1" id="KW-0175">Coiled coil</keyword>
<feature type="domain" description="Dynein 2 heavy chain 1 cytoplasmic ATPase lid" evidence="5">
    <location>
        <begin position="965"/>
        <end position="1039"/>
    </location>
</feature>
<dbReference type="InterPro" id="IPR027417">
    <property type="entry name" value="P-loop_NTPase"/>
</dbReference>
<sequence length="1329" mass="152077">MHAWKQHWNYQLYKALEHQYQMGLEALNENLPEINIDLTYKQGRLQFRPPFEEIRAKYYREMKRFISIPNQFKGVGEAGDVSIFSIMIDRNATHLHEIDTFVTEAMEVLTIMPQSVEEIGHANLQYSKLRDQKPEILPLFQEAEDKNRLLRTVAGGGLETISNLKAKWDKFELMMESHQLMIKDQIEVMKGNVKSRLQIYYQELEKFKARWDQLKPGDDIIETGQHNTLDKSAKSIKEKKIEFDDLEVTRKKLVDDCHHFGLEEPNFSLAYSISKDIESCAQIWALYEEFQQGFHGMANEDWITFRTKTYLFEEFLMNWHDRLRKVEEHSVMTVKLQSEIDKYKTWLNDLALEMKHTLKQLLEECVTTGRSSQGAVDPSLFPSQILCLAEQIKFTEDVENAIRDHSLHQIETQLVNKLEHYTNIDASSEDPGNTESGILELKLKALILDIIHNIDVVKQLNQIQVHTTEDWAWKKQVRFYMKSDHTCYVQMVDSELQYTYEYQGNAPKLVYTPLTDKCYLTLTQAMKMGLGGNPYGPAGTGKTESVKALGGLLGRQVLVFNCDEGIDVKSMGRIFVGLVKCGAWGCFDEFNRLEESVLSAVSMQIQTIQDALKNHRTVCELLGKEVEINSNSGIFITMNPAGKGYGGRQKLPDNLKQLFRPVAMSRPDNELIAEVILYSEGFKDAKVLGRKLVAIFNLSRELLTPQQHYDWGLRALKTVLRGSGNLLRQVKKNGTKQNANESHIVVQALRLNTMSKFTFADCTRFDALIKDVFPGIDFKEVEYDELSTALRQVFEEANYEIIPNQVFSWARESPPDSQKPMNTYYDLDRERLASYVLKKPENLTADDFSNGQTLPVIQTPDMQRGLDYFKPWLSSDTKHPFILVGPEGCGKGMLLRYAFSQLRSTQIATVHCSAQTTSRHLLQKLSQTCMVISTNTGRVYRPKDCERLVLYLKDINLPKLDKWGTSTLVAFLQQVRAKFTVDDYSHYFFTPCILTQWVLGLFRYDLEGGSSNHPLDYVLEIVAYEARRLFRDKIVGAKELHLFDSILMSVFQGDWGSDILDNMADSFYVTWGARHNSGARAAPGQPLPPHGKPLGKLNSADLKDVIKKAGVSKLNEAKALVDELNRKAGEQSILLKTKQDEADAALQEITVSMQDASEQKTELERLKHKIAEEVVKIEERKNKIDDELKEVQPLVSEAKLAVGNIKPESLSEIRSLRMPPDVIRDILEGVLRLMGIFDTSWVSMKSFLAKRGVREDIATFDARNIPKEIRESVEELLYKNKGSFDPKVSHFVPNLSEGGCPPEQIRYPIRILEEDFRAGLQKLLNLKLK</sequence>